<evidence type="ECO:0000256" key="9">
    <source>
        <dbReference type="ARBA" id="ARBA00022840"/>
    </source>
</evidence>
<feature type="domain" description="Cysteinyl-tRNA synthetase class Ia DALR" evidence="14">
    <location>
        <begin position="351"/>
        <end position="414"/>
    </location>
</feature>
<dbReference type="InterPro" id="IPR009080">
    <property type="entry name" value="tRNAsynth_Ia_anticodon-bd"/>
</dbReference>
<dbReference type="CDD" id="cd00672">
    <property type="entry name" value="CysRS_core"/>
    <property type="match status" value="1"/>
</dbReference>
<comment type="cofactor">
    <cofactor evidence="13">
        <name>Zn(2+)</name>
        <dbReference type="ChEBI" id="CHEBI:29105"/>
    </cofactor>
    <text evidence="13">Binds 1 zinc ion per subunit.</text>
</comment>
<feature type="short sequence motif" description="'HIGH' region" evidence="13">
    <location>
        <begin position="29"/>
        <end position="39"/>
    </location>
</feature>
<dbReference type="Proteomes" id="UP001357733">
    <property type="component" value="Unassembled WGS sequence"/>
</dbReference>
<keyword evidence="9 13" id="KW-0067">ATP-binding</keyword>
<evidence type="ECO:0000259" key="14">
    <source>
        <dbReference type="SMART" id="SM00840"/>
    </source>
</evidence>
<sequence>MKIYNTLSRKKEEFITIEKNRAKIYVCGPTVYNYIHIGNARPIVVFDVLRRYLLYKGYKVDFVSNFTDIDDKIINKANEEGVDFKEITEKYIACYKEDCKDLNVMDSQTIHPKATEYVSQMIDFISGLIKKDAAYIVQGDVYFDISKAKNYGILSKKNIDDLIAGRRVEKNLNKRSPLDFVLWKAKKEGEPYWESPFGEGRPGWHIECSVMAKTILGDTIDIHAGGEDLQFPHHENEIAQSETLNEKRFANYWMHNGMINVDNKKMSKSEGNFFLVRDVKKVYDLEVLRLWILSSHYRNPINFTKEILDMNKNSLERLYNAKEKLEGYIKYSKSLKLEDEVVEKVDNFRKNFEQKMDDDLNTADGLSEIFELVSFINTDLSSENSKESLEYTLKTLKDLTEVLGLLYKEKEIIPENVKKLAEDRKIAKKNKDFALADKLREEIENLGFEIKDTREGYSLKEK</sequence>
<evidence type="ECO:0000256" key="6">
    <source>
        <dbReference type="ARBA" id="ARBA00022723"/>
    </source>
</evidence>
<evidence type="ECO:0000256" key="11">
    <source>
        <dbReference type="ARBA" id="ARBA00023146"/>
    </source>
</evidence>
<dbReference type="RefSeq" id="WP_324618544.1">
    <property type="nucleotide sequence ID" value="NZ_JAYKOT010000001.1"/>
</dbReference>
<keyword evidence="11 13" id="KW-0030">Aminoacyl-tRNA synthetase</keyword>
<evidence type="ECO:0000256" key="13">
    <source>
        <dbReference type="HAMAP-Rule" id="MF_00041"/>
    </source>
</evidence>
<accession>A0AAW9MU48</accession>
<keyword evidence="7 13" id="KW-0547">Nucleotide-binding</keyword>
<dbReference type="InterPro" id="IPR014729">
    <property type="entry name" value="Rossmann-like_a/b/a_fold"/>
</dbReference>
<comment type="subcellular location">
    <subcellularLocation>
        <location evidence="1 13">Cytoplasm</location>
    </subcellularLocation>
</comment>
<keyword evidence="5 13" id="KW-0436">Ligase</keyword>
<keyword evidence="4 13" id="KW-0963">Cytoplasm</keyword>
<gene>
    <name evidence="13 15" type="primary">cysS</name>
    <name evidence="15" type="ORF">VLK81_00090</name>
</gene>
<evidence type="ECO:0000256" key="4">
    <source>
        <dbReference type="ARBA" id="ARBA00022490"/>
    </source>
</evidence>
<evidence type="ECO:0000256" key="1">
    <source>
        <dbReference type="ARBA" id="ARBA00004496"/>
    </source>
</evidence>
<keyword evidence="16" id="KW-1185">Reference proteome</keyword>
<dbReference type="Gene3D" id="1.20.120.1910">
    <property type="entry name" value="Cysteine-tRNA ligase, C-terminal anti-codon recognition domain"/>
    <property type="match status" value="1"/>
</dbReference>
<dbReference type="GO" id="GO:0004817">
    <property type="term" value="F:cysteine-tRNA ligase activity"/>
    <property type="evidence" value="ECO:0007669"/>
    <property type="project" value="UniProtKB-UniRule"/>
</dbReference>
<evidence type="ECO:0000256" key="2">
    <source>
        <dbReference type="ARBA" id="ARBA00005594"/>
    </source>
</evidence>
<dbReference type="NCBIfam" id="TIGR00435">
    <property type="entry name" value="cysS"/>
    <property type="match status" value="1"/>
</dbReference>
<feature type="binding site" evidence="13">
    <location>
        <position position="208"/>
    </location>
    <ligand>
        <name>Zn(2+)</name>
        <dbReference type="ChEBI" id="CHEBI:29105"/>
    </ligand>
</feature>
<evidence type="ECO:0000313" key="16">
    <source>
        <dbReference type="Proteomes" id="UP001357733"/>
    </source>
</evidence>
<dbReference type="HAMAP" id="MF_00041">
    <property type="entry name" value="Cys_tRNA_synth"/>
    <property type="match status" value="1"/>
</dbReference>
<dbReference type="GO" id="GO:0006423">
    <property type="term" value="P:cysteinyl-tRNA aminoacylation"/>
    <property type="evidence" value="ECO:0007669"/>
    <property type="project" value="UniProtKB-UniRule"/>
</dbReference>
<dbReference type="InterPro" id="IPR032678">
    <property type="entry name" value="tRNA-synt_1_cat_dom"/>
</dbReference>
<evidence type="ECO:0000256" key="12">
    <source>
        <dbReference type="ARBA" id="ARBA00047398"/>
    </source>
</evidence>
<dbReference type="GO" id="GO:0005524">
    <property type="term" value="F:ATP binding"/>
    <property type="evidence" value="ECO:0007669"/>
    <property type="project" value="UniProtKB-UniRule"/>
</dbReference>
<dbReference type="FunFam" id="3.40.50.620:FF:000009">
    <property type="entry name" value="Cysteine--tRNA ligase"/>
    <property type="match status" value="1"/>
</dbReference>
<dbReference type="PRINTS" id="PR00983">
    <property type="entry name" value="TRNASYNTHCYS"/>
</dbReference>
<evidence type="ECO:0000256" key="5">
    <source>
        <dbReference type="ARBA" id="ARBA00022598"/>
    </source>
</evidence>
<dbReference type="Pfam" id="PF01406">
    <property type="entry name" value="tRNA-synt_1e"/>
    <property type="match status" value="1"/>
</dbReference>
<dbReference type="SUPFAM" id="SSF47323">
    <property type="entry name" value="Anticodon-binding domain of a subclass of class I aminoacyl-tRNA synthetases"/>
    <property type="match status" value="1"/>
</dbReference>
<keyword evidence="10 13" id="KW-0648">Protein biosynthesis</keyword>
<dbReference type="EC" id="6.1.1.16" evidence="13"/>
<organism evidence="15 16">
    <name type="scientific">Citroniella saccharovorans</name>
    <dbReference type="NCBI Taxonomy" id="2053367"/>
    <lineage>
        <taxon>Bacteria</taxon>
        <taxon>Bacillati</taxon>
        <taxon>Bacillota</taxon>
        <taxon>Tissierellia</taxon>
        <taxon>Tissierellales</taxon>
        <taxon>Peptoniphilaceae</taxon>
        <taxon>Citroniella</taxon>
    </lineage>
</organism>
<name>A0AAW9MU48_9FIRM</name>
<dbReference type="GO" id="GO:0008270">
    <property type="term" value="F:zinc ion binding"/>
    <property type="evidence" value="ECO:0007669"/>
    <property type="project" value="UniProtKB-UniRule"/>
</dbReference>
<comment type="subunit">
    <text evidence="3 13">Monomer.</text>
</comment>
<evidence type="ECO:0000256" key="8">
    <source>
        <dbReference type="ARBA" id="ARBA00022833"/>
    </source>
</evidence>
<proteinExistence type="inferred from homology"/>
<keyword evidence="6 13" id="KW-0479">Metal-binding</keyword>
<comment type="caution">
    <text evidence="15">The sequence shown here is derived from an EMBL/GenBank/DDBJ whole genome shotgun (WGS) entry which is preliminary data.</text>
</comment>
<feature type="binding site" evidence="13">
    <location>
        <position position="233"/>
    </location>
    <ligand>
        <name>Zn(2+)</name>
        <dbReference type="ChEBI" id="CHEBI:29105"/>
    </ligand>
</feature>
<keyword evidence="8 13" id="KW-0862">Zinc</keyword>
<dbReference type="Gene3D" id="3.40.50.620">
    <property type="entry name" value="HUPs"/>
    <property type="match status" value="1"/>
</dbReference>
<dbReference type="InterPro" id="IPR015273">
    <property type="entry name" value="Cys-tRNA-synt_Ia_DALR"/>
</dbReference>
<feature type="binding site" evidence="13">
    <location>
        <position position="27"/>
    </location>
    <ligand>
        <name>Zn(2+)</name>
        <dbReference type="ChEBI" id="CHEBI:29105"/>
    </ligand>
</feature>
<evidence type="ECO:0000256" key="3">
    <source>
        <dbReference type="ARBA" id="ARBA00011245"/>
    </source>
</evidence>
<dbReference type="SMART" id="SM00840">
    <property type="entry name" value="DALR_2"/>
    <property type="match status" value="1"/>
</dbReference>
<dbReference type="GO" id="GO:0005829">
    <property type="term" value="C:cytosol"/>
    <property type="evidence" value="ECO:0007669"/>
    <property type="project" value="TreeGrafter"/>
</dbReference>
<protein>
    <recommendedName>
        <fullName evidence="13">Cysteine--tRNA ligase</fullName>
        <ecNumber evidence="13">6.1.1.16</ecNumber>
    </recommendedName>
    <alternativeName>
        <fullName evidence="13">Cysteinyl-tRNA synthetase</fullName>
        <shortName evidence="13">CysRS</shortName>
    </alternativeName>
</protein>
<dbReference type="Pfam" id="PF09190">
    <property type="entry name" value="DALR_2"/>
    <property type="match status" value="1"/>
</dbReference>
<dbReference type="PANTHER" id="PTHR10890:SF3">
    <property type="entry name" value="CYSTEINE--TRNA LIGASE, CYTOPLASMIC"/>
    <property type="match status" value="1"/>
</dbReference>
<evidence type="ECO:0000313" key="15">
    <source>
        <dbReference type="EMBL" id="MEB3428458.1"/>
    </source>
</evidence>
<dbReference type="AlphaFoldDB" id="A0AAW9MU48"/>
<reference evidence="15 16" key="1">
    <citation type="submission" date="2024-01" db="EMBL/GenBank/DDBJ databases">
        <title>Complete genome sequence of Citroniella saccharovorans strain M6.X9, isolated from human fecal sample.</title>
        <authorList>
            <person name="Cheng G."/>
            <person name="Westerholm M."/>
            <person name="Schnurer A."/>
        </authorList>
    </citation>
    <scope>NUCLEOTIDE SEQUENCE [LARGE SCALE GENOMIC DNA]</scope>
    <source>
        <strain evidence="15 16">DSM 29873</strain>
    </source>
</reference>
<feature type="short sequence motif" description="'KMSKS' region" evidence="13">
    <location>
        <begin position="265"/>
        <end position="269"/>
    </location>
</feature>
<comment type="catalytic activity">
    <reaction evidence="12 13">
        <text>tRNA(Cys) + L-cysteine + ATP = L-cysteinyl-tRNA(Cys) + AMP + diphosphate</text>
        <dbReference type="Rhea" id="RHEA:17773"/>
        <dbReference type="Rhea" id="RHEA-COMP:9661"/>
        <dbReference type="Rhea" id="RHEA-COMP:9679"/>
        <dbReference type="ChEBI" id="CHEBI:30616"/>
        <dbReference type="ChEBI" id="CHEBI:33019"/>
        <dbReference type="ChEBI" id="CHEBI:35235"/>
        <dbReference type="ChEBI" id="CHEBI:78442"/>
        <dbReference type="ChEBI" id="CHEBI:78517"/>
        <dbReference type="ChEBI" id="CHEBI:456215"/>
        <dbReference type="EC" id="6.1.1.16"/>
    </reaction>
</comment>
<dbReference type="PANTHER" id="PTHR10890">
    <property type="entry name" value="CYSTEINYL-TRNA SYNTHETASE"/>
    <property type="match status" value="1"/>
</dbReference>
<feature type="binding site" evidence="13">
    <location>
        <position position="237"/>
    </location>
    <ligand>
        <name>Zn(2+)</name>
        <dbReference type="ChEBI" id="CHEBI:29105"/>
    </ligand>
</feature>
<dbReference type="InterPro" id="IPR024909">
    <property type="entry name" value="Cys-tRNA/MSH_ligase"/>
</dbReference>
<evidence type="ECO:0000256" key="7">
    <source>
        <dbReference type="ARBA" id="ARBA00022741"/>
    </source>
</evidence>
<feature type="binding site" evidence="13">
    <location>
        <position position="268"/>
    </location>
    <ligand>
        <name>ATP</name>
        <dbReference type="ChEBI" id="CHEBI:30616"/>
    </ligand>
</feature>
<dbReference type="InterPro" id="IPR015803">
    <property type="entry name" value="Cys-tRNA-ligase"/>
</dbReference>
<evidence type="ECO:0000256" key="10">
    <source>
        <dbReference type="ARBA" id="ARBA00022917"/>
    </source>
</evidence>
<comment type="similarity">
    <text evidence="2 13">Belongs to the class-I aminoacyl-tRNA synthetase family.</text>
</comment>
<dbReference type="EMBL" id="JAYKOT010000001">
    <property type="protein sequence ID" value="MEB3428458.1"/>
    <property type="molecule type" value="Genomic_DNA"/>
</dbReference>
<dbReference type="SUPFAM" id="SSF52374">
    <property type="entry name" value="Nucleotidylyl transferase"/>
    <property type="match status" value="1"/>
</dbReference>